<accession>A0A1I6DTH3</accession>
<dbReference type="EMBL" id="FOYM01000017">
    <property type="protein sequence ID" value="SFR08652.1"/>
    <property type="molecule type" value="Genomic_DNA"/>
</dbReference>
<reference evidence="4" key="1">
    <citation type="submission" date="2016-10" db="EMBL/GenBank/DDBJ databases">
        <authorList>
            <person name="Varghese N."/>
            <person name="Submissions S."/>
        </authorList>
    </citation>
    <scope>NUCLEOTIDE SEQUENCE [LARGE SCALE GENOMIC DNA]</scope>
    <source>
        <strain evidence="4">DSM 3669</strain>
    </source>
</reference>
<dbReference type="OrthoDB" id="3596at2"/>
<dbReference type="Proteomes" id="UP000199584">
    <property type="component" value="Unassembled WGS sequence"/>
</dbReference>
<name>A0A1I6DTH3_9FIRM</name>
<evidence type="ECO:0000256" key="1">
    <source>
        <dbReference type="SAM" id="Coils"/>
    </source>
</evidence>
<dbReference type="InterPro" id="IPR007161">
    <property type="entry name" value="DUF364"/>
</dbReference>
<organism evidence="3 4">
    <name type="scientific">Desulfoscipio geothermicus DSM 3669</name>
    <dbReference type="NCBI Taxonomy" id="1121426"/>
    <lineage>
        <taxon>Bacteria</taxon>
        <taxon>Bacillati</taxon>
        <taxon>Bacillota</taxon>
        <taxon>Clostridia</taxon>
        <taxon>Eubacteriales</taxon>
        <taxon>Desulfallaceae</taxon>
        <taxon>Desulfoscipio</taxon>
    </lineage>
</organism>
<protein>
    <submittedName>
        <fullName evidence="3">Putative heavy-metal chelation</fullName>
    </submittedName>
</protein>
<dbReference type="STRING" id="39060.SAMN05660706_11723"/>
<sequence>MNGNDKHFRSIRLDELTYDRLQEKLRQISEEYGLLEREVHIVSARTLSPEESIGNPERQDFPLVKGREVMIEARFLDGVGQAFTDMPGKFSGTVREVLELGLSDNFERAIFIATINAVLKHLKWIDRTVHCKNEEPEECARNLVKYVEKISTCPRIAFIGLQPAMVDNLARHFPIRVTDLDPENVGRYKYGVLVEHVDNTEEVLNWSNIVFATGSTLVNNTYKSILKEKPVVFYGVTVAGIAYFTGCQKYCHCGH</sequence>
<keyword evidence="1" id="KW-0175">Coiled coil</keyword>
<dbReference type="AlphaFoldDB" id="A0A1I6DTH3"/>
<feature type="domain" description="Putative heavy-metal chelation" evidence="2">
    <location>
        <begin position="149"/>
        <end position="238"/>
    </location>
</feature>
<dbReference type="SUPFAM" id="SSF159713">
    <property type="entry name" value="Dhaf3308-like"/>
    <property type="match status" value="1"/>
</dbReference>
<keyword evidence="4" id="KW-1185">Reference proteome</keyword>
<feature type="coiled-coil region" evidence="1">
    <location>
        <begin position="11"/>
        <end position="38"/>
    </location>
</feature>
<evidence type="ECO:0000259" key="2">
    <source>
        <dbReference type="Pfam" id="PF04016"/>
    </source>
</evidence>
<dbReference type="Pfam" id="PF04016">
    <property type="entry name" value="DUF364"/>
    <property type="match status" value="1"/>
</dbReference>
<gene>
    <name evidence="3" type="ORF">SAMN05660706_11723</name>
</gene>
<dbReference type="RefSeq" id="WP_092484015.1">
    <property type="nucleotide sequence ID" value="NZ_FOYM01000017.1"/>
</dbReference>
<proteinExistence type="predicted"/>
<dbReference type="Gene3D" id="3.40.50.11590">
    <property type="match status" value="1"/>
</dbReference>
<evidence type="ECO:0000313" key="4">
    <source>
        <dbReference type="Proteomes" id="UP000199584"/>
    </source>
</evidence>
<evidence type="ECO:0000313" key="3">
    <source>
        <dbReference type="EMBL" id="SFR08652.1"/>
    </source>
</evidence>